<dbReference type="RefSeq" id="WP_149767858.1">
    <property type="nucleotide sequence ID" value="NZ_VDFQ02000001.1"/>
</dbReference>
<dbReference type="OrthoDB" id="6689546at2"/>
<gene>
    <name evidence="7" type="ORF">FE697_002250</name>
</gene>
<name>A0A5Q6S391_9ACTN</name>
<evidence type="ECO:0000313" key="7">
    <source>
        <dbReference type="EMBL" id="KAA1424760.1"/>
    </source>
</evidence>
<evidence type="ECO:0000259" key="6">
    <source>
        <dbReference type="Pfam" id="PF08281"/>
    </source>
</evidence>
<proteinExistence type="inferred from homology"/>
<organism evidence="7 8">
    <name type="scientific">Mumia zhuanghuii</name>
    <dbReference type="NCBI Taxonomy" id="2585211"/>
    <lineage>
        <taxon>Bacteria</taxon>
        <taxon>Bacillati</taxon>
        <taxon>Actinomycetota</taxon>
        <taxon>Actinomycetes</taxon>
        <taxon>Propionibacteriales</taxon>
        <taxon>Nocardioidaceae</taxon>
        <taxon>Mumia</taxon>
    </lineage>
</organism>
<dbReference type="GO" id="GO:0003677">
    <property type="term" value="F:DNA binding"/>
    <property type="evidence" value="ECO:0007669"/>
    <property type="project" value="InterPro"/>
</dbReference>
<keyword evidence="4" id="KW-0804">Transcription</keyword>
<dbReference type="Gene3D" id="1.10.1740.10">
    <property type="match status" value="1"/>
</dbReference>
<dbReference type="NCBIfam" id="TIGR02937">
    <property type="entry name" value="sigma70-ECF"/>
    <property type="match status" value="1"/>
</dbReference>
<dbReference type="Pfam" id="PF04542">
    <property type="entry name" value="Sigma70_r2"/>
    <property type="match status" value="1"/>
</dbReference>
<dbReference type="InterPro" id="IPR036388">
    <property type="entry name" value="WH-like_DNA-bd_sf"/>
</dbReference>
<evidence type="ECO:0000259" key="5">
    <source>
        <dbReference type="Pfam" id="PF04542"/>
    </source>
</evidence>
<dbReference type="Pfam" id="PF08281">
    <property type="entry name" value="Sigma70_r4_2"/>
    <property type="match status" value="1"/>
</dbReference>
<dbReference type="GO" id="GO:0006352">
    <property type="term" value="P:DNA-templated transcription initiation"/>
    <property type="evidence" value="ECO:0007669"/>
    <property type="project" value="InterPro"/>
</dbReference>
<dbReference type="InterPro" id="IPR013325">
    <property type="entry name" value="RNA_pol_sigma_r2"/>
</dbReference>
<evidence type="ECO:0000256" key="3">
    <source>
        <dbReference type="ARBA" id="ARBA00023082"/>
    </source>
</evidence>
<evidence type="ECO:0000256" key="2">
    <source>
        <dbReference type="ARBA" id="ARBA00023015"/>
    </source>
</evidence>
<evidence type="ECO:0000256" key="1">
    <source>
        <dbReference type="ARBA" id="ARBA00010641"/>
    </source>
</evidence>
<dbReference type="EMBL" id="VDFQ02000001">
    <property type="protein sequence ID" value="KAA1424760.1"/>
    <property type="molecule type" value="Genomic_DNA"/>
</dbReference>
<keyword evidence="2" id="KW-0805">Transcription regulation</keyword>
<feature type="domain" description="RNA polymerase sigma-70 region 2" evidence="5">
    <location>
        <begin position="18"/>
        <end position="84"/>
    </location>
</feature>
<dbReference type="Proteomes" id="UP000307768">
    <property type="component" value="Unassembled WGS sequence"/>
</dbReference>
<comment type="similarity">
    <text evidence="1">Belongs to the sigma-70 factor family. ECF subfamily.</text>
</comment>
<protein>
    <submittedName>
        <fullName evidence="7">Sigma-70 family RNA polymerase sigma factor</fullName>
    </submittedName>
</protein>
<dbReference type="InterPro" id="IPR039425">
    <property type="entry name" value="RNA_pol_sigma-70-like"/>
</dbReference>
<dbReference type="InterPro" id="IPR013324">
    <property type="entry name" value="RNA_pol_sigma_r3/r4-like"/>
</dbReference>
<keyword evidence="3" id="KW-0731">Sigma factor</keyword>
<evidence type="ECO:0000256" key="4">
    <source>
        <dbReference type="ARBA" id="ARBA00023163"/>
    </source>
</evidence>
<feature type="domain" description="RNA polymerase sigma factor 70 region 4 type 2" evidence="6">
    <location>
        <begin position="122"/>
        <end position="171"/>
    </location>
</feature>
<accession>A0A5Q6S391</accession>
<dbReference type="SUPFAM" id="SSF88659">
    <property type="entry name" value="Sigma3 and sigma4 domains of RNA polymerase sigma factors"/>
    <property type="match status" value="1"/>
</dbReference>
<reference evidence="7 8" key="1">
    <citation type="submission" date="2019-09" db="EMBL/GenBank/DDBJ databases">
        <title>Mumia zhuanghuii sp. nov. isolated from the intestinal contents of plateau pika (Ochotona curzoniae) in the Qinghai-Tibet plateau of China.</title>
        <authorList>
            <person name="Tian Z."/>
        </authorList>
    </citation>
    <scope>NUCLEOTIDE SEQUENCE [LARGE SCALE GENOMIC DNA]</scope>
    <source>
        <strain evidence="8">350</strain>
    </source>
</reference>
<dbReference type="InterPro" id="IPR013249">
    <property type="entry name" value="RNA_pol_sigma70_r4_t2"/>
</dbReference>
<dbReference type="SUPFAM" id="SSF88946">
    <property type="entry name" value="Sigma2 domain of RNA polymerase sigma factors"/>
    <property type="match status" value="1"/>
</dbReference>
<dbReference type="GO" id="GO:0016987">
    <property type="term" value="F:sigma factor activity"/>
    <property type="evidence" value="ECO:0007669"/>
    <property type="project" value="UniProtKB-KW"/>
</dbReference>
<dbReference type="PANTHER" id="PTHR43133">
    <property type="entry name" value="RNA POLYMERASE ECF-TYPE SIGMA FACTO"/>
    <property type="match status" value="1"/>
</dbReference>
<evidence type="ECO:0000313" key="8">
    <source>
        <dbReference type="Proteomes" id="UP000307768"/>
    </source>
</evidence>
<comment type="caution">
    <text evidence="7">The sequence shown here is derived from an EMBL/GenBank/DDBJ whole genome shotgun (WGS) entry which is preliminary data.</text>
</comment>
<dbReference type="Gene3D" id="1.10.10.10">
    <property type="entry name" value="Winged helix-like DNA-binding domain superfamily/Winged helix DNA-binding domain"/>
    <property type="match status" value="1"/>
</dbReference>
<dbReference type="InterPro" id="IPR014284">
    <property type="entry name" value="RNA_pol_sigma-70_dom"/>
</dbReference>
<dbReference type="AlphaFoldDB" id="A0A5Q6S391"/>
<dbReference type="PANTHER" id="PTHR43133:SF65">
    <property type="entry name" value="ECF RNA POLYMERASE SIGMA FACTOR SIGG"/>
    <property type="match status" value="1"/>
</dbReference>
<dbReference type="InterPro" id="IPR007627">
    <property type="entry name" value="RNA_pol_sigma70_r2"/>
</dbReference>
<sequence>MSATTLVDRPTVDLLELEEYRHELTAFFRRRLASAAEADDALQETMIRAWRGRATYQGRASVRSWLYGIATNVCRDAWRSAARRPRPMDLGATDGAALALVGAAADPDPADAADEREDVRAAFTSVVRRLPPRQRAVLVLRDVLRWRAAEVATLLDTSVASVNSALQRARGTMRDADARDDVVGAADARLVDEYDAAFAAYDVDRLVALLRADALTAARS</sequence>